<dbReference type="SMART" id="SM00382">
    <property type="entry name" value="AAA"/>
    <property type="match status" value="1"/>
</dbReference>
<keyword evidence="2" id="KW-0472">Membrane</keyword>
<keyword evidence="3" id="KW-0547">Nucleotide-binding</keyword>
<evidence type="ECO:0000313" key="8">
    <source>
        <dbReference type="EMBL" id="TDR94241.1"/>
    </source>
</evidence>
<dbReference type="SUPFAM" id="SSF52540">
    <property type="entry name" value="P-loop containing nucleoside triphosphate hydrolases"/>
    <property type="match status" value="1"/>
</dbReference>
<comment type="similarity">
    <text evidence="6">Belongs to the ABC transporter superfamily. Macrolide exporter (TC 3.A.1.122) family.</text>
</comment>
<keyword evidence="8" id="KW-0449">Lipoprotein</keyword>
<dbReference type="GO" id="GO:0044874">
    <property type="term" value="P:lipoprotein localization to outer membrane"/>
    <property type="evidence" value="ECO:0007669"/>
    <property type="project" value="TreeGrafter"/>
</dbReference>
<proteinExistence type="inferred from homology"/>
<accession>A0A4R7C7I1</accession>
<dbReference type="CDD" id="cd03255">
    <property type="entry name" value="ABC_MJ0796_LolCDE_FtsE"/>
    <property type="match status" value="1"/>
</dbReference>
<keyword evidence="4 8" id="KW-0067">ATP-binding</keyword>
<gene>
    <name evidence="8" type="ORF">EV668_1522</name>
</gene>
<evidence type="ECO:0000256" key="6">
    <source>
        <dbReference type="ARBA" id="ARBA00038388"/>
    </source>
</evidence>
<dbReference type="OrthoDB" id="9786950at2"/>
<dbReference type="PANTHER" id="PTHR24220:SF689">
    <property type="entry name" value="LIPOPROTEIN-RELEASING SYSTEM ATP-BINDING PROTEIN LOLD"/>
    <property type="match status" value="1"/>
</dbReference>
<dbReference type="InterPro" id="IPR017871">
    <property type="entry name" value="ABC_transporter-like_CS"/>
</dbReference>
<dbReference type="PANTHER" id="PTHR24220">
    <property type="entry name" value="IMPORT ATP-BINDING PROTEIN"/>
    <property type="match status" value="1"/>
</dbReference>
<keyword evidence="1" id="KW-0813">Transport</keyword>
<dbReference type="GO" id="GO:0089705">
    <property type="term" value="P:protein localization to outer membrane"/>
    <property type="evidence" value="ECO:0007669"/>
    <property type="project" value="TreeGrafter"/>
</dbReference>
<evidence type="ECO:0000256" key="5">
    <source>
        <dbReference type="ARBA" id="ARBA00022967"/>
    </source>
</evidence>
<dbReference type="EMBL" id="SNZR01000011">
    <property type="protein sequence ID" value="TDR94241.1"/>
    <property type="molecule type" value="Genomic_DNA"/>
</dbReference>
<dbReference type="InterPro" id="IPR003593">
    <property type="entry name" value="AAA+_ATPase"/>
</dbReference>
<dbReference type="GO" id="GO:0005524">
    <property type="term" value="F:ATP binding"/>
    <property type="evidence" value="ECO:0007669"/>
    <property type="project" value="UniProtKB-KW"/>
</dbReference>
<evidence type="ECO:0000259" key="7">
    <source>
        <dbReference type="PROSITE" id="PS50893"/>
    </source>
</evidence>
<evidence type="ECO:0000256" key="3">
    <source>
        <dbReference type="ARBA" id="ARBA00022741"/>
    </source>
</evidence>
<evidence type="ECO:0000256" key="1">
    <source>
        <dbReference type="ARBA" id="ARBA00022448"/>
    </source>
</evidence>
<feature type="domain" description="ABC transporter" evidence="7">
    <location>
        <begin position="12"/>
        <end position="232"/>
    </location>
</feature>
<dbReference type="GO" id="GO:0022857">
    <property type="term" value="F:transmembrane transporter activity"/>
    <property type="evidence" value="ECO:0007669"/>
    <property type="project" value="TreeGrafter"/>
</dbReference>
<keyword evidence="9" id="KW-1185">Reference proteome</keyword>
<organism evidence="8 9">
    <name type="scientific">Enterovirga rhinocerotis</name>
    <dbReference type="NCBI Taxonomy" id="1339210"/>
    <lineage>
        <taxon>Bacteria</taxon>
        <taxon>Pseudomonadati</taxon>
        <taxon>Pseudomonadota</taxon>
        <taxon>Alphaproteobacteria</taxon>
        <taxon>Hyphomicrobiales</taxon>
        <taxon>Methylobacteriaceae</taxon>
        <taxon>Enterovirga</taxon>
    </lineage>
</organism>
<dbReference type="InterPro" id="IPR015854">
    <property type="entry name" value="ABC_transpr_LolD-like"/>
</dbReference>
<comment type="caution">
    <text evidence="8">The sequence shown here is derived from an EMBL/GenBank/DDBJ whole genome shotgun (WGS) entry which is preliminary data.</text>
</comment>
<dbReference type="GO" id="GO:0016887">
    <property type="term" value="F:ATP hydrolysis activity"/>
    <property type="evidence" value="ECO:0007669"/>
    <property type="project" value="InterPro"/>
</dbReference>
<dbReference type="Pfam" id="PF00005">
    <property type="entry name" value="ABC_tran"/>
    <property type="match status" value="1"/>
</dbReference>
<dbReference type="PROSITE" id="PS50893">
    <property type="entry name" value="ABC_TRANSPORTER_2"/>
    <property type="match status" value="1"/>
</dbReference>
<evidence type="ECO:0000256" key="4">
    <source>
        <dbReference type="ARBA" id="ARBA00022840"/>
    </source>
</evidence>
<protein>
    <submittedName>
        <fullName evidence="8">Lipoprotein-releasing system ATP-binding protein</fullName>
    </submittedName>
</protein>
<name>A0A4R7C7I1_9HYPH</name>
<keyword evidence="5" id="KW-1278">Translocase</keyword>
<keyword evidence="2" id="KW-0997">Cell inner membrane</keyword>
<dbReference type="Gene3D" id="3.40.50.300">
    <property type="entry name" value="P-loop containing nucleotide triphosphate hydrolases"/>
    <property type="match status" value="1"/>
</dbReference>
<dbReference type="InterPro" id="IPR027417">
    <property type="entry name" value="P-loop_NTPase"/>
</dbReference>
<dbReference type="InterPro" id="IPR003439">
    <property type="entry name" value="ABC_transporter-like_ATP-bd"/>
</dbReference>
<dbReference type="AlphaFoldDB" id="A0A4R7C7I1"/>
<dbReference type="RefSeq" id="WP_133769159.1">
    <property type="nucleotide sequence ID" value="NZ_SNZR01000011.1"/>
</dbReference>
<dbReference type="FunFam" id="3.40.50.300:FF:000032">
    <property type="entry name" value="Export ABC transporter ATP-binding protein"/>
    <property type="match status" value="1"/>
</dbReference>
<keyword evidence="2" id="KW-1003">Cell membrane</keyword>
<sequence>MATGNSTREPAMRLVGVERRYREGEGALAILRGANLDLYPGEMVALVAPSGTGKSTLLHVAGLLERPDGGDVLVGRQSTRDMRDSERTRMRREEIGFVYQSHHLLPEFSALENVVLPQMIRGLSRKEASSRAGELLSFLGLGERLAHRPAELSGGEQQRVAIARAVANAPRLLLADEPTGNLDPQTAAHVFQTMVSLVQASGVAALIATHNLDLAARMDRRVTLRDGRVVETD</sequence>
<dbReference type="PROSITE" id="PS00211">
    <property type="entry name" value="ABC_TRANSPORTER_1"/>
    <property type="match status" value="1"/>
</dbReference>
<dbReference type="Proteomes" id="UP000295122">
    <property type="component" value="Unassembled WGS sequence"/>
</dbReference>
<dbReference type="GO" id="GO:0005886">
    <property type="term" value="C:plasma membrane"/>
    <property type="evidence" value="ECO:0007669"/>
    <property type="project" value="TreeGrafter"/>
</dbReference>
<evidence type="ECO:0000313" key="9">
    <source>
        <dbReference type="Proteomes" id="UP000295122"/>
    </source>
</evidence>
<reference evidence="8 9" key="1">
    <citation type="submission" date="2019-03" db="EMBL/GenBank/DDBJ databases">
        <title>Genomic Encyclopedia of Type Strains, Phase IV (KMG-IV): sequencing the most valuable type-strain genomes for metagenomic binning, comparative biology and taxonomic classification.</title>
        <authorList>
            <person name="Goeker M."/>
        </authorList>
    </citation>
    <scope>NUCLEOTIDE SEQUENCE [LARGE SCALE GENOMIC DNA]</scope>
    <source>
        <strain evidence="8 9">DSM 25903</strain>
    </source>
</reference>
<dbReference type="InterPro" id="IPR017911">
    <property type="entry name" value="MacB-like_ATP-bd"/>
</dbReference>
<dbReference type="GO" id="GO:0098796">
    <property type="term" value="C:membrane protein complex"/>
    <property type="evidence" value="ECO:0007669"/>
    <property type="project" value="UniProtKB-ARBA"/>
</dbReference>
<evidence type="ECO:0000256" key="2">
    <source>
        <dbReference type="ARBA" id="ARBA00022519"/>
    </source>
</evidence>